<reference evidence="1 2" key="1">
    <citation type="submission" date="2021-06" db="EMBL/GenBank/DDBJ databases">
        <title>Caerostris extrusa draft genome.</title>
        <authorList>
            <person name="Kono N."/>
            <person name="Arakawa K."/>
        </authorList>
    </citation>
    <scope>NUCLEOTIDE SEQUENCE [LARGE SCALE GENOMIC DNA]</scope>
</reference>
<organism evidence="1 2">
    <name type="scientific">Caerostris extrusa</name>
    <name type="common">Bark spider</name>
    <name type="synonym">Caerostris bankana</name>
    <dbReference type="NCBI Taxonomy" id="172846"/>
    <lineage>
        <taxon>Eukaryota</taxon>
        <taxon>Metazoa</taxon>
        <taxon>Ecdysozoa</taxon>
        <taxon>Arthropoda</taxon>
        <taxon>Chelicerata</taxon>
        <taxon>Arachnida</taxon>
        <taxon>Araneae</taxon>
        <taxon>Araneomorphae</taxon>
        <taxon>Entelegynae</taxon>
        <taxon>Araneoidea</taxon>
        <taxon>Araneidae</taxon>
        <taxon>Caerostris</taxon>
    </lineage>
</organism>
<comment type="caution">
    <text evidence="1">The sequence shown here is derived from an EMBL/GenBank/DDBJ whole genome shotgun (WGS) entry which is preliminary data.</text>
</comment>
<evidence type="ECO:0000313" key="1">
    <source>
        <dbReference type="EMBL" id="GIY83169.1"/>
    </source>
</evidence>
<protein>
    <recommendedName>
        <fullName evidence="3">Ribosomal protein S10</fullName>
    </recommendedName>
</protein>
<sequence>MHPPVSGRGADGASSRSSAFFCTRRRSTPLLAFSHHGLISRGGLPAPIRWGAGVDGIFFLKFQPPRGVSELAIVLFWLEASVKSIILARSTHGTLRKETFWLRPRILVLPPPIPPPSRRKNGFPKNPPPVPHSGSEAGIGTVYIAREIWGEIKREVSGATIDRVERSMNKLYSRKCALLPQSLYLPYSSSTYSSTRVMALSQVEIRIQCSDPRFPHPVALRLTGRRITKKDLNEIQR</sequence>
<proteinExistence type="predicted"/>
<evidence type="ECO:0000313" key="2">
    <source>
        <dbReference type="Proteomes" id="UP001054945"/>
    </source>
</evidence>
<dbReference type="EMBL" id="BPLR01016348">
    <property type="protein sequence ID" value="GIY83169.1"/>
    <property type="molecule type" value="Genomic_DNA"/>
</dbReference>
<dbReference type="Proteomes" id="UP001054945">
    <property type="component" value="Unassembled WGS sequence"/>
</dbReference>
<name>A0AAV4WLN0_CAEEX</name>
<keyword evidence="2" id="KW-1185">Reference proteome</keyword>
<evidence type="ECO:0008006" key="3">
    <source>
        <dbReference type="Google" id="ProtNLM"/>
    </source>
</evidence>
<accession>A0AAV4WLN0</accession>
<gene>
    <name evidence="1" type="ORF">CEXT_191271</name>
</gene>
<dbReference type="AlphaFoldDB" id="A0AAV4WLN0"/>